<evidence type="ECO:0000313" key="2">
    <source>
        <dbReference type="WBParaSite" id="nRc.2.0.1.t05201-RA"/>
    </source>
</evidence>
<sequence length="50" mass="5929">MGSVLTVRLSENVENQLQIDGTIRQALIETYFQMNYENGEWKKLRKTRIL</sequence>
<keyword evidence="1" id="KW-1185">Reference proteome</keyword>
<accession>A0A915HUI0</accession>
<reference evidence="2" key="1">
    <citation type="submission" date="2022-11" db="UniProtKB">
        <authorList>
            <consortium name="WormBaseParasite"/>
        </authorList>
    </citation>
    <scope>IDENTIFICATION</scope>
</reference>
<dbReference type="WBParaSite" id="nRc.2.0.1.t05201-RA">
    <property type="protein sequence ID" value="nRc.2.0.1.t05201-RA"/>
    <property type="gene ID" value="nRc.2.0.1.g05201"/>
</dbReference>
<proteinExistence type="predicted"/>
<evidence type="ECO:0000313" key="1">
    <source>
        <dbReference type="Proteomes" id="UP000887565"/>
    </source>
</evidence>
<dbReference type="OMA" id="NYENGEW"/>
<name>A0A915HUI0_ROMCU</name>
<protein>
    <submittedName>
        <fullName evidence="2">Uncharacterized protein</fullName>
    </submittedName>
</protein>
<dbReference type="Proteomes" id="UP000887565">
    <property type="component" value="Unplaced"/>
</dbReference>
<dbReference type="AlphaFoldDB" id="A0A915HUI0"/>
<organism evidence="1 2">
    <name type="scientific">Romanomermis culicivorax</name>
    <name type="common">Nematode worm</name>
    <dbReference type="NCBI Taxonomy" id="13658"/>
    <lineage>
        <taxon>Eukaryota</taxon>
        <taxon>Metazoa</taxon>
        <taxon>Ecdysozoa</taxon>
        <taxon>Nematoda</taxon>
        <taxon>Enoplea</taxon>
        <taxon>Dorylaimia</taxon>
        <taxon>Mermithida</taxon>
        <taxon>Mermithoidea</taxon>
        <taxon>Mermithidae</taxon>
        <taxon>Romanomermis</taxon>
    </lineage>
</organism>